<dbReference type="Gene3D" id="3.20.20.370">
    <property type="entry name" value="Glycoside hydrolase/deacetylase"/>
    <property type="match status" value="1"/>
</dbReference>
<name>A0A178T5P3_9BACL</name>
<evidence type="ECO:0000313" key="2">
    <source>
        <dbReference type="EMBL" id="OAO76655.1"/>
    </source>
</evidence>
<accession>A0A178T5P3</accession>
<dbReference type="GO" id="GO:0016810">
    <property type="term" value="F:hydrolase activity, acting on carbon-nitrogen (but not peptide) bonds"/>
    <property type="evidence" value="ECO:0007669"/>
    <property type="project" value="InterPro"/>
</dbReference>
<dbReference type="Proteomes" id="UP000078336">
    <property type="component" value="Unassembled WGS sequence"/>
</dbReference>
<proteinExistence type="predicted"/>
<dbReference type="InterPro" id="IPR002509">
    <property type="entry name" value="NODB_dom"/>
</dbReference>
<dbReference type="SUPFAM" id="SSF88713">
    <property type="entry name" value="Glycoside hydrolase/deacetylase"/>
    <property type="match status" value="1"/>
</dbReference>
<dbReference type="PATRIC" id="fig|33934.6.peg.427"/>
<dbReference type="InterPro" id="IPR050248">
    <property type="entry name" value="Polysacc_deacetylase_ArnD"/>
</dbReference>
<dbReference type="PANTHER" id="PTHR10587">
    <property type="entry name" value="GLYCOSYL TRANSFERASE-RELATED"/>
    <property type="match status" value="1"/>
</dbReference>
<evidence type="ECO:0000313" key="3">
    <source>
        <dbReference type="Proteomes" id="UP000078336"/>
    </source>
</evidence>
<dbReference type="GO" id="GO:0005975">
    <property type="term" value="P:carbohydrate metabolic process"/>
    <property type="evidence" value="ECO:0007669"/>
    <property type="project" value="InterPro"/>
</dbReference>
<dbReference type="AlphaFoldDB" id="A0A178T5P3"/>
<dbReference type="PROSITE" id="PS51677">
    <property type="entry name" value="NODB"/>
    <property type="match status" value="1"/>
</dbReference>
<dbReference type="EMBL" id="LUCQ01000151">
    <property type="protein sequence ID" value="OAO76655.1"/>
    <property type="molecule type" value="Genomic_DNA"/>
</dbReference>
<dbReference type="InterPro" id="IPR011330">
    <property type="entry name" value="Glyco_hydro/deAcase_b/a-brl"/>
</dbReference>
<keyword evidence="3" id="KW-1185">Reference proteome</keyword>
<organism evidence="2 3">
    <name type="scientific">Anoxybacillus flavithermus</name>
    <dbReference type="NCBI Taxonomy" id="33934"/>
    <lineage>
        <taxon>Bacteria</taxon>
        <taxon>Bacillati</taxon>
        <taxon>Bacillota</taxon>
        <taxon>Bacilli</taxon>
        <taxon>Bacillales</taxon>
        <taxon>Anoxybacillaceae</taxon>
        <taxon>Anoxybacillus</taxon>
    </lineage>
</organism>
<comment type="caution">
    <text evidence="2">The sequence shown here is derived from an EMBL/GenBank/DDBJ whole genome shotgun (WGS) entry which is preliminary data.</text>
</comment>
<sequence>MAKQLFSHDIYKKVGMNMNVFSLLLSLVLVAATPVQRIHDDIVWHVPVNEKMVAITFDDGPDMLYTPDILAILKQYDAKATFFVVGFRAEKYPDIIKRQIEEGHEIANHTYEHRDFRGQSKETIVEEIQKTEEVLYNITGKRPTLFRPPLGYYNQRILNIAKEQGYTVVMWSKHQDTYDWQNPGTNRIVRRVIRHIQPGQIILFHDHGSGSRKQTVQALKEILPILKQKGYTFVTVSELLKHHPNYRDLNL</sequence>
<gene>
    <name evidence="2" type="ORF">TAF16_2446</name>
</gene>
<dbReference type="CDD" id="cd10917">
    <property type="entry name" value="CE4_NodB_like_6s_7s"/>
    <property type="match status" value="1"/>
</dbReference>
<reference evidence="2 3" key="1">
    <citation type="submission" date="2016-03" db="EMBL/GenBank/DDBJ databases">
        <title>Spore heat resistance.</title>
        <authorList>
            <person name="Boekhorst J."/>
            <person name="Berendsen E.M."/>
            <person name="Wells-Bennik M.H."/>
            <person name="Kuipers O.P."/>
        </authorList>
    </citation>
    <scope>NUCLEOTIDE SEQUENCE [LARGE SCALE GENOMIC DNA]</scope>
    <source>
        <strain evidence="2 3">AF16</strain>
    </source>
</reference>
<evidence type="ECO:0000259" key="1">
    <source>
        <dbReference type="PROSITE" id="PS51677"/>
    </source>
</evidence>
<feature type="domain" description="NodB homology" evidence="1">
    <location>
        <begin position="51"/>
        <end position="234"/>
    </location>
</feature>
<protein>
    <submittedName>
        <fullName evidence="2">Peptidoglycan N-acetylglucosamine deacetylase</fullName>
    </submittedName>
</protein>
<dbReference type="Pfam" id="PF01522">
    <property type="entry name" value="Polysacc_deac_1"/>
    <property type="match status" value="1"/>
</dbReference>